<organism evidence="1 2">
    <name type="scientific">Siminovitchia thermophila</name>
    <dbReference type="NCBI Taxonomy" id="1245522"/>
    <lineage>
        <taxon>Bacteria</taxon>
        <taxon>Bacillati</taxon>
        <taxon>Bacillota</taxon>
        <taxon>Bacilli</taxon>
        <taxon>Bacillales</taxon>
        <taxon>Bacillaceae</taxon>
        <taxon>Siminovitchia</taxon>
    </lineage>
</organism>
<dbReference type="Proteomes" id="UP000823485">
    <property type="component" value="Unassembled WGS sequence"/>
</dbReference>
<reference evidence="1 2" key="1">
    <citation type="submission" date="2021-01" db="EMBL/GenBank/DDBJ databases">
        <title>Genomic Encyclopedia of Type Strains, Phase IV (KMG-IV): sequencing the most valuable type-strain genomes for metagenomic binning, comparative biology and taxonomic classification.</title>
        <authorList>
            <person name="Goeker M."/>
        </authorList>
    </citation>
    <scope>NUCLEOTIDE SEQUENCE [LARGE SCALE GENOMIC DNA]</scope>
    <source>
        <strain evidence="1 2">DSM 105453</strain>
    </source>
</reference>
<name>A0ABS2R5J9_9BACI</name>
<comment type="caution">
    <text evidence="1">The sequence shown here is derived from an EMBL/GenBank/DDBJ whole genome shotgun (WGS) entry which is preliminary data.</text>
</comment>
<evidence type="ECO:0000313" key="2">
    <source>
        <dbReference type="Proteomes" id="UP000823485"/>
    </source>
</evidence>
<sequence length="36" mass="4018">MLVEPIGHLGAVYSHLVLCYSLKIFKWEAYGTLHAG</sequence>
<accession>A0ABS2R5J9</accession>
<protein>
    <submittedName>
        <fullName evidence="1">Uncharacterized protein</fullName>
    </submittedName>
</protein>
<keyword evidence="2" id="KW-1185">Reference proteome</keyword>
<evidence type="ECO:0000313" key="1">
    <source>
        <dbReference type="EMBL" id="MBM7714178.1"/>
    </source>
</evidence>
<dbReference type="EMBL" id="JAFBFH010000005">
    <property type="protein sequence ID" value="MBM7714178.1"/>
    <property type="molecule type" value="Genomic_DNA"/>
</dbReference>
<gene>
    <name evidence="1" type="ORF">JOC94_001150</name>
</gene>
<proteinExistence type="predicted"/>